<evidence type="ECO:0000256" key="9">
    <source>
        <dbReference type="ARBA" id="ARBA00022989"/>
    </source>
</evidence>
<evidence type="ECO:0000256" key="6">
    <source>
        <dbReference type="ARBA" id="ARBA00022801"/>
    </source>
</evidence>
<feature type="transmembrane region" description="Helical" evidence="12">
    <location>
        <begin position="464"/>
        <end position="491"/>
    </location>
</feature>
<gene>
    <name evidence="16" type="ORF">NIES267_63890</name>
</gene>
<evidence type="ECO:0000256" key="8">
    <source>
        <dbReference type="ARBA" id="ARBA00022840"/>
    </source>
</evidence>
<dbReference type="InterPro" id="IPR005074">
    <property type="entry name" value="Peptidase_C39"/>
</dbReference>
<feature type="domain" description="Peptidase C39" evidence="15">
    <location>
        <begin position="317"/>
        <end position="436"/>
    </location>
</feature>
<dbReference type="Gene3D" id="3.90.70.10">
    <property type="entry name" value="Cysteine proteinases"/>
    <property type="match status" value="1"/>
</dbReference>
<evidence type="ECO:0000256" key="12">
    <source>
        <dbReference type="SAM" id="Phobius"/>
    </source>
</evidence>
<evidence type="ECO:0000259" key="15">
    <source>
        <dbReference type="PROSITE" id="PS50990"/>
    </source>
</evidence>
<dbReference type="Proteomes" id="UP000218418">
    <property type="component" value="Chromosome"/>
</dbReference>
<keyword evidence="7" id="KW-0645">Protease</keyword>
<evidence type="ECO:0000256" key="2">
    <source>
        <dbReference type="ARBA" id="ARBA00022448"/>
    </source>
</evidence>
<feature type="transmembrane region" description="Helical" evidence="12">
    <location>
        <begin position="607"/>
        <end position="627"/>
    </location>
</feature>
<dbReference type="PROSITE" id="PS50929">
    <property type="entry name" value="ABC_TM1F"/>
    <property type="match status" value="1"/>
</dbReference>
<dbReference type="SUPFAM" id="SSF51206">
    <property type="entry name" value="cAMP-binding domain-like"/>
    <property type="match status" value="1"/>
</dbReference>
<dbReference type="CDD" id="cd02418">
    <property type="entry name" value="Peptidase_C39B"/>
    <property type="match status" value="1"/>
</dbReference>
<evidence type="ECO:0000313" key="16">
    <source>
        <dbReference type="EMBL" id="BAY86878.1"/>
    </source>
</evidence>
<keyword evidence="17" id="KW-1185">Reference proteome</keyword>
<organism evidence="16 17">
    <name type="scientific">Calothrix parasitica NIES-267</name>
    <dbReference type="NCBI Taxonomy" id="1973488"/>
    <lineage>
        <taxon>Bacteria</taxon>
        <taxon>Bacillati</taxon>
        <taxon>Cyanobacteriota</taxon>
        <taxon>Cyanophyceae</taxon>
        <taxon>Nostocales</taxon>
        <taxon>Calotrichaceae</taxon>
        <taxon>Calothrix</taxon>
    </lineage>
</organism>
<protein>
    <submittedName>
        <fullName evidence="16">Cyclic nucleotide-regulated ABC bacteriocin/lantibiotic exporter</fullName>
    </submittedName>
</protein>
<dbReference type="InterPro" id="IPR036640">
    <property type="entry name" value="ABC1_TM_sf"/>
</dbReference>
<dbReference type="InterPro" id="IPR014710">
    <property type="entry name" value="RmlC-like_jellyroll"/>
</dbReference>
<dbReference type="AlphaFoldDB" id="A0A1Z4M0G6"/>
<dbReference type="GO" id="GO:0006508">
    <property type="term" value="P:proteolysis"/>
    <property type="evidence" value="ECO:0007669"/>
    <property type="project" value="InterPro"/>
</dbReference>
<accession>A0A1Z4M0G6</accession>
<dbReference type="PROSITE" id="PS00211">
    <property type="entry name" value="ABC_TRANSPORTER_1"/>
    <property type="match status" value="1"/>
</dbReference>
<feature type="transmembrane region" description="Helical" evidence="12">
    <location>
        <begin position="576"/>
        <end position="601"/>
    </location>
</feature>
<evidence type="ECO:0000256" key="11">
    <source>
        <dbReference type="SAM" id="MobiDB-lite"/>
    </source>
</evidence>
<proteinExistence type="predicted"/>
<dbReference type="Pfam" id="PF03412">
    <property type="entry name" value="Peptidase_C39"/>
    <property type="match status" value="1"/>
</dbReference>
<feature type="region of interest" description="Disordered" evidence="11">
    <location>
        <begin position="255"/>
        <end position="292"/>
    </location>
</feature>
<keyword evidence="6" id="KW-0378">Hydrolase</keyword>
<keyword evidence="8" id="KW-0067">ATP-binding</keyword>
<dbReference type="GO" id="GO:0008234">
    <property type="term" value="F:cysteine-type peptidase activity"/>
    <property type="evidence" value="ECO:0007669"/>
    <property type="project" value="UniProtKB-KW"/>
</dbReference>
<evidence type="ECO:0000256" key="10">
    <source>
        <dbReference type="ARBA" id="ARBA00023136"/>
    </source>
</evidence>
<dbReference type="EMBL" id="AP018227">
    <property type="protein sequence ID" value="BAY86878.1"/>
    <property type="molecule type" value="Genomic_DNA"/>
</dbReference>
<dbReference type="Pfam" id="PF00664">
    <property type="entry name" value="ABC_membrane"/>
    <property type="match status" value="1"/>
</dbReference>
<keyword evidence="3" id="KW-1003">Cell membrane</keyword>
<dbReference type="PROSITE" id="PS50893">
    <property type="entry name" value="ABC_TRANSPORTER_2"/>
    <property type="match status" value="1"/>
</dbReference>
<dbReference type="PANTHER" id="PTHR43394:SF1">
    <property type="entry name" value="ATP-BINDING CASSETTE SUB-FAMILY B MEMBER 10, MITOCHONDRIAL"/>
    <property type="match status" value="1"/>
</dbReference>
<dbReference type="InterPro" id="IPR003593">
    <property type="entry name" value="AAA+_ATPase"/>
</dbReference>
<dbReference type="GO" id="GO:0005524">
    <property type="term" value="F:ATP binding"/>
    <property type="evidence" value="ECO:0007669"/>
    <property type="project" value="UniProtKB-KW"/>
</dbReference>
<evidence type="ECO:0000259" key="13">
    <source>
        <dbReference type="PROSITE" id="PS50893"/>
    </source>
</evidence>
<dbReference type="InterPro" id="IPR011527">
    <property type="entry name" value="ABC1_TM_dom"/>
</dbReference>
<dbReference type="PANTHER" id="PTHR43394">
    <property type="entry name" value="ATP-DEPENDENT PERMEASE MDL1, MITOCHONDRIAL"/>
    <property type="match status" value="1"/>
</dbReference>
<dbReference type="PROSITE" id="PS50990">
    <property type="entry name" value="PEPTIDASE_C39"/>
    <property type="match status" value="1"/>
</dbReference>
<dbReference type="InterPro" id="IPR003439">
    <property type="entry name" value="ABC_transporter-like_ATP-bd"/>
</dbReference>
<feature type="transmembrane region" description="Helical" evidence="12">
    <location>
        <begin position="535"/>
        <end position="555"/>
    </location>
</feature>
<keyword evidence="7" id="KW-0788">Thiol protease</keyword>
<dbReference type="Gene3D" id="1.20.1560.10">
    <property type="entry name" value="ABC transporter type 1, transmembrane domain"/>
    <property type="match status" value="1"/>
</dbReference>
<evidence type="ECO:0000256" key="3">
    <source>
        <dbReference type="ARBA" id="ARBA00022475"/>
    </source>
</evidence>
<evidence type="ECO:0000313" key="17">
    <source>
        <dbReference type="Proteomes" id="UP000218418"/>
    </source>
</evidence>
<dbReference type="SMART" id="SM00382">
    <property type="entry name" value="AAA"/>
    <property type="match status" value="1"/>
</dbReference>
<reference evidence="16 17" key="1">
    <citation type="submission" date="2017-06" db="EMBL/GenBank/DDBJ databases">
        <title>Genome sequencing of cyanobaciteial culture collection at National Institute for Environmental Studies (NIES).</title>
        <authorList>
            <person name="Hirose Y."/>
            <person name="Shimura Y."/>
            <person name="Fujisawa T."/>
            <person name="Nakamura Y."/>
            <person name="Kawachi M."/>
        </authorList>
    </citation>
    <scope>NUCLEOTIDE SEQUENCE [LARGE SCALE GENOMIC DNA]</scope>
    <source>
        <strain evidence="16 17">NIES-267</strain>
    </source>
</reference>
<feature type="transmembrane region" description="Helical" evidence="12">
    <location>
        <begin position="503"/>
        <end position="523"/>
    </location>
</feature>
<feature type="domain" description="ABC transmembrane type-1" evidence="14">
    <location>
        <begin position="469"/>
        <end position="748"/>
    </location>
</feature>
<keyword evidence="2" id="KW-0813">Transport</keyword>
<name>A0A1Z4M0G6_9CYAN</name>
<dbReference type="GO" id="GO:0016887">
    <property type="term" value="F:ATP hydrolysis activity"/>
    <property type="evidence" value="ECO:0007669"/>
    <property type="project" value="InterPro"/>
</dbReference>
<dbReference type="InterPro" id="IPR017871">
    <property type="entry name" value="ABC_transporter-like_CS"/>
</dbReference>
<dbReference type="InterPro" id="IPR039421">
    <property type="entry name" value="Type_1_exporter"/>
</dbReference>
<dbReference type="GO" id="GO:0015421">
    <property type="term" value="F:ABC-type oligopeptide transporter activity"/>
    <property type="evidence" value="ECO:0007669"/>
    <property type="project" value="TreeGrafter"/>
</dbReference>
<dbReference type="FunFam" id="3.40.50.300:FF:000299">
    <property type="entry name" value="ABC transporter ATP-binding protein/permease"/>
    <property type="match status" value="1"/>
</dbReference>
<dbReference type="OrthoDB" id="437054at2"/>
<dbReference type="Gene3D" id="2.60.120.10">
    <property type="entry name" value="Jelly Rolls"/>
    <property type="match status" value="1"/>
</dbReference>
<dbReference type="CDD" id="cd00038">
    <property type="entry name" value="CAP_ED"/>
    <property type="match status" value="1"/>
</dbReference>
<dbReference type="CDD" id="cd18568">
    <property type="entry name" value="ABC_6TM_HetC_like"/>
    <property type="match status" value="1"/>
</dbReference>
<evidence type="ECO:0000256" key="1">
    <source>
        <dbReference type="ARBA" id="ARBA00004651"/>
    </source>
</evidence>
<dbReference type="InterPro" id="IPR000595">
    <property type="entry name" value="cNMP-bd_dom"/>
</dbReference>
<comment type="subcellular location">
    <subcellularLocation>
        <location evidence="1">Cell membrane</location>
        <topology evidence="1">Multi-pass membrane protein</topology>
    </subcellularLocation>
</comment>
<feature type="domain" description="ABC transporter" evidence="13">
    <location>
        <begin position="783"/>
        <end position="1019"/>
    </location>
</feature>
<dbReference type="Gene3D" id="3.40.50.300">
    <property type="entry name" value="P-loop containing nucleotide triphosphate hydrolases"/>
    <property type="match status" value="1"/>
</dbReference>
<dbReference type="SUPFAM" id="SSF52540">
    <property type="entry name" value="P-loop containing nucleoside triphosphate hydrolases"/>
    <property type="match status" value="1"/>
</dbReference>
<keyword evidence="4 12" id="KW-0812">Transmembrane</keyword>
<keyword evidence="9 12" id="KW-1133">Transmembrane helix</keyword>
<dbReference type="Pfam" id="PF00005">
    <property type="entry name" value="ABC_tran"/>
    <property type="match status" value="1"/>
</dbReference>
<dbReference type="GO" id="GO:0005886">
    <property type="term" value="C:plasma membrane"/>
    <property type="evidence" value="ECO:0007669"/>
    <property type="project" value="UniProtKB-SubCell"/>
</dbReference>
<keyword evidence="10 12" id="KW-0472">Membrane</keyword>
<evidence type="ECO:0000256" key="7">
    <source>
        <dbReference type="ARBA" id="ARBA00022807"/>
    </source>
</evidence>
<sequence>MQNVISQEQLCEKIIATLGENLTKEEIQSCLKGLEIIEPKVTKLFWQAESAKPGVFIVLAGKARLLDDADNLIATVAYGESFIEQSLFPEENYINFAARASTGLKLCYLSGEIIYKLIVKYPGIRERLRQRAEFWDILLMCRQNSQISRISSTEEIFTALCLFERYNIEPGKSTNELFEDSQLLLLRRGQLKNAANRTLTAGNIYTDTDGKWEVTQSTIAYSLKSSNLPQALEEWDDLRSLISPSSEQIPSRKLSYKKHSSDKTFPKTGAVNNNSKVIPFPSPPGKKQTARPLFPTPTTKAKHLWQRLSKQYSFYAQQSASDCGCACLVMIARHWGKRLAVNRVRDIANVGRSGASLRSLAAAAESIGFASKPVKASFDKFMQQPLPAIAHWEGKHYIVVYEITQKHVIVCDPAIGQRKISYGEFNDKWTGYALLLQPTIGLKEVKEETSGVWRFYELVKPHSWVLFEVFMASILLQVFGLITPLFTQLLLDKVIVQGSISTLNAVGLGLLIFGFFSIAVNAVRQYLLFHTANRISVAMLVGFLKHTFSLPLSYFESRFVGDITSRIEENEKIQSFLTGETLSIILDLITIVVYLAVMFWYNWQLTLLTLLIVPPFFILAFASTSILRRMSREIFNAGAEQDSYLIQSLTGIRSVRSMAIEHTVRWRWEELLNDLIKKSFRAQIIGTRLQIVSGSIDTIMSTGLLWYGAYLVINQQLTIGQLIAFNMLMGNVISPFKRLSGVWNEFQEVMISTERINDVLEAEPEENLLASPRRHISELDGHIRFENVTFRYHSESEINVLENLNFEIKPEQTVAVVGRSGSGKTTLSKLILGLYPPTDGKVVIDGHDVSKISLKSLRKQIGVVDQDNFLFGGTIRENISVAHPEATLEEIIEAAHLAGADEFIQQLPMGYENQIGEGGGMLSGGQRQRLVIARALLGNPQLLIFDEATSSLDAETERVIQNNLKTILKGRTSLIIAHRLSTVRNADLILVLDKGLLVESGTHDELINKKGHYYYLNQQQLAQAG</sequence>
<evidence type="ECO:0000259" key="14">
    <source>
        <dbReference type="PROSITE" id="PS50929"/>
    </source>
</evidence>
<dbReference type="SUPFAM" id="SSF90123">
    <property type="entry name" value="ABC transporter transmembrane region"/>
    <property type="match status" value="1"/>
</dbReference>
<dbReference type="InterPro" id="IPR027417">
    <property type="entry name" value="P-loop_NTPase"/>
</dbReference>
<keyword evidence="5" id="KW-0547">Nucleotide-binding</keyword>
<evidence type="ECO:0000256" key="5">
    <source>
        <dbReference type="ARBA" id="ARBA00022741"/>
    </source>
</evidence>
<evidence type="ECO:0000256" key="4">
    <source>
        <dbReference type="ARBA" id="ARBA00022692"/>
    </source>
</evidence>
<dbReference type="InterPro" id="IPR018490">
    <property type="entry name" value="cNMP-bd_dom_sf"/>
</dbReference>